<dbReference type="InterPro" id="IPR005122">
    <property type="entry name" value="Uracil-DNA_glycosylase-like"/>
</dbReference>
<keyword evidence="7" id="KW-0234">DNA repair</keyword>
<evidence type="ECO:0000256" key="1">
    <source>
        <dbReference type="ARBA" id="ARBA00022485"/>
    </source>
</evidence>
<feature type="domain" description="Uracil-DNA glycosylase-like" evidence="10">
    <location>
        <begin position="50"/>
        <end position="226"/>
    </location>
</feature>
<comment type="similarity">
    <text evidence="8">Belongs to the uracil-DNA glycosylase (UDG) superfamily. Type 5 (UDGb) family.</text>
</comment>
<dbReference type="SMART" id="SM00987">
    <property type="entry name" value="UreE_C"/>
    <property type="match status" value="1"/>
</dbReference>
<dbReference type="SUPFAM" id="SSF52141">
    <property type="entry name" value="Uracil-DNA glycosylase-like"/>
    <property type="match status" value="1"/>
</dbReference>
<organism evidence="11 12">
    <name type="scientific">Polyangium jinanense</name>
    <dbReference type="NCBI Taxonomy" id="2829994"/>
    <lineage>
        <taxon>Bacteria</taxon>
        <taxon>Pseudomonadati</taxon>
        <taxon>Myxococcota</taxon>
        <taxon>Polyangia</taxon>
        <taxon>Polyangiales</taxon>
        <taxon>Polyangiaceae</taxon>
        <taxon>Polyangium</taxon>
    </lineage>
</organism>
<dbReference type="GO" id="GO:0033958">
    <property type="term" value="F:DNA-deoxyinosine glycosylase activity"/>
    <property type="evidence" value="ECO:0007669"/>
    <property type="project" value="InterPro"/>
</dbReference>
<gene>
    <name evidence="11" type="ORF">KEG57_24575</name>
</gene>
<proteinExistence type="inferred from homology"/>
<accession>A0A9X4AUX2</accession>
<reference evidence="11 12" key="1">
    <citation type="submission" date="2021-04" db="EMBL/GenBank/DDBJ databases">
        <title>Genome analysis of Polyangium sp.</title>
        <authorList>
            <person name="Li Y."/>
            <person name="Wang J."/>
        </authorList>
    </citation>
    <scope>NUCLEOTIDE SEQUENCE [LARGE SCALE GENOMIC DNA]</scope>
    <source>
        <strain evidence="11 12">SDU14</strain>
    </source>
</reference>
<dbReference type="Pfam" id="PF03167">
    <property type="entry name" value="UDG"/>
    <property type="match status" value="1"/>
</dbReference>
<evidence type="ECO:0000256" key="4">
    <source>
        <dbReference type="ARBA" id="ARBA00022801"/>
    </source>
</evidence>
<name>A0A9X4AUX2_9BACT</name>
<keyword evidence="4" id="KW-0378">Hydrolase</keyword>
<dbReference type="CDD" id="cd10031">
    <property type="entry name" value="UDG-F5_TTUDGB_like"/>
    <property type="match status" value="1"/>
</dbReference>
<dbReference type="Proteomes" id="UP001151081">
    <property type="component" value="Unassembled WGS sequence"/>
</dbReference>
<evidence type="ECO:0000256" key="6">
    <source>
        <dbReference type="ARBA" id="ARBA00023014"/>
    </source>
</evidence>
<dbReference type="PANTHER" id="PTHR33693:SF3">
    <property type="entry name" value="TYPE-5 URACIL-DNA GLYCOSYLASE"/>
    <property type="match status" value="1"/>
</dbReference>
<sequence length="235" mass="25558">MTSKRRSLELLHEALVECRRCDRLVAWREEVARVKRRAYRDETYWGRPIPGFGDPDATLIIMGLAPAAHGGNRTGRMFTGDRSGDFLYAALHRAGVASQPTSVRRGDGLTLTGAFIVAPCRCAPPENKPTPAELASCRPWLEAELALLDRAHTYLALGKTGYDAVLTLAKKHGNVSAAPPFAHGARAEIPDPRGGGGLAWLFGSYHVSQQNTQTGRLTAAMFDEVLEAALKRARV</sequence>
<dbReference type="GO" id="GO:0004844">
    <property type="term" value="F:uracil DNA N-glycosylase activity"/>
    <property type="evidence" value="ECO:0007669"/>
    <property type="project" value="InterPro"/>
</dbReference>
<comment type="caution">
    <text evidence="11">The sequence shown here is derived from an EMBL/GenBank/DDBJ whole genome shotgun (WGS) entry which is preliminary data.</text>
</comment>
<dbReference type="RefSeq" id="WP_272423312.1">
    <property type="nucleotide sequence ID" value="NZ_JAGTJJ010000015.1"/>
</dbReference>
<evidence type="ECO:0000313" key="11">
    <source>
        <dbReference type="EMBL" id="MDC3983707.1"/>
    </source>
</evidence>
<evidence type="ECO:0000256" key="2">
    <source>
        <dbReference type="ARBA" id="ARBA00022723"/>
    </source>
</evidence>
<dbReference type="GO" id="GO:0051539">
    <property type="term" value="F:4 iron, 4 sulfur cluster binding"/>
    <property type="evidence" value="ECO:0007669"/>
    <property type="project" value="UniProtKB-KW"/>
</dbReference>
<dbReference type="InterPro" id="IPR051536">
    <property type="entry name" value="UDG_Type-4/5"/>
</dbReference>
<evidence type="ECO:0000256" key="9">
    <source>
        <dbReference type="ARBA" id="ARBA00023887"/>
    </source>
</evidence>
<dbReference type="GO" id="GO:0006284">
    <property type="term" value="P:base-excision repair"/>
    <property type="evidence" value="ECO:0007669"/>
    <property type="project" value="InterPro"/>
</dbReference>
<keyword evidence="2" id="KW-0479">Metal-binding</keyword>
<dbReference type="EMBL" id="JAGTJJ010000015">
    <property type="protein sequence ID" value="MDC3983707.1"/>
    <property type="molecule type" value="Genomic_DNA"/>
</dbReference>
<dbReference type="Gene3D" id="3.40.470.10">
    <property type="entry name" value="Uracil-DNA glycosylase-like domain"/>
    <property type="match status" value="1"/>
</dbReference>
<dbReference type="SMART" id="SM00986">
    <property type="entry name" value="UDG"/>
    <property type="match status" value="1"/>
</dbReference>
<evidence type="ECO:0000313" key="12">
    <source>
        <dbReference type="Proteomes" id="UP001151081"/>
    </source>
</evidence>
<dbReference type="AlphaFoldDB" id="A0A9X4AUX2"/>
<keyword evidence="5" id="KW-0408">Iron</keyword>
<evidence type="ECO:0000256" key="3">
    <source>
        <dbReference type="ARBA" id="ARBA00022763"/>
    </source>
</evidence>
<dbReference type="PANTHER" id="PTHR33693">
    <property type="entry name" value="TYPE-5 URACIL-DNA GLYCOSYLASE"/>
    <property type="match status" value="1"/>
</dbReference>
<evidence type="ECO:0000256" key="8">
    <source>
        <dbReference type="ARBA" id="ARBA00023779"/>
    </source>
</evidence>
<dbReference type="InterPro" id="IPR036895">
    <property type="entry name" value="Uracil-DNA_glycosylase-like_sf"/>
</dbReference>
<keyword evidence="1" id="KW-0004">4Fe-4S</keyword>
<protein>
    <recommendedName>
        <fullName evidence="9">Type-5 uracil-DNA glycosylase</fullName>
    </recommendedName>
</protein>
<dbReference type="InterPro" id="IPR044147">
    <property type="entry name" value="UdgB-like"/>
</dbReference>
<keyword evidence="3" id="KW-0227">DNA damage</keyword>
<evidence type="ECO:0000259" key="10">
    <source>
        <dbReference type="SMART" id="SM00986"/>
    </source>
</evidence>
<dbReference type="GO" id="GO:0046872">
    <property type="term" value="F:metal ion binding"/>
    <property type="evidence" value="ECO:0007669"/>
    <property type="project" value="UniProtKB-KW"/>
</dbReference>
<keyword evidence="6" id="KW-0411">Iron-sulfur</keyword>
<keyword evidence="12" id="KW-1185">Reference proteome</keyword>
<evidence type="ECO:0000256" key="5">
    <source>
        <dbReference type="ARBA" id="ARBA00023004"/>
    </source>
</evidence>
<evidence type="ECO:0000256" key="7">
    <source>
        <dbReference type="ARBA" id="ARBA00023204"/>
    </source>
</evidence>